<comment type="similarity">
    <text evidence="2">Belongs to the ATP11 family.</text>
</comment>
<keyword evidence="7" id="KW-1185">Reference proteome</keyword>
<evidence type="ECO:0000256" key="5">
    <source>
        <dbReference type="SAM" id="MobiDB-lite"/>
    </source>
</evidence>
<dbReference type="PANTHER" id="PTHR13126:SF0">
    <property type="entry name" value="ATP SYNTHASE MITOCHONDRIAL F1 COMPLEX ASSEMBLY FACTOR 1"/>
    <property type="match status" value="1"/>
</dbReference>
<dbReference type="RefSeq" id="XP_019037692.1">
    <property type="nucleotide sequence ID" value="XM_019183776.1"/>
</dbReference>
<evidence type="ECO:0000256" key="1">
    <source>
        <dbReference type="ARBA" id="ARBA00004173"/>
    </source>
</evidence>
<evidence type="ECO:0000256" key="2">
    <source>
        <dbReference type="ARBA" id="ARBA00009116"/>
    </source>
</evidence>
<dbReference type="InterPro" id="IPR010591">
    <property type="entry name" value="ATP11"/>
</dbReference>
<keyword evidence="3" id="KW-0809">Transit peptide</keyword>
<dbReference type="GO" id="GO:0033615">
    <property type="term" value="P:mitochondrial proton-transporting ATP synthase complex assembly"/>
    <property type="evidence" value="ECO:0007669"/>
    <property type="project" value="EnsemblFungi"/>
</dbReference>
<comment type="subcellular location">
    <subcellularLocation>
        <location evidence="1">Mitochondrion</location>
    </subcellularLocation>
</comment>
<reference evidence="6 7" key="1">
    <citation type="journal article" date="2016" name="Proc. Natl. Acad. Sci. U.S.A.">
        <title>Comparative genomics of biotechnologically important yeasts.</title>
        <authorList>
            <person name="Riley R."/>
            <person name="Haridas S."/>
            <person name="Wolfe K.H."/>
            <person name="Lopes M.R."/>
            <person name="Hittinger C.T."/>
            <person name="Goeker M."/>
            <person name="Salamov A.A."/>
            <person name="Wisecaver J.H."/>
            <person name="Long T.M."/>
            <person name="Calvey C.H."/>
            <person name="Aerts A.L."/>
            <person name="Barry K.W."/>
            <person name="Choi C."/>
            <person name="Clum A."/>
            <person name="Coughlan A.Y."/>
            <person name="Deshpande S."/>
            <person name="Douglass A.P."/>
            <person name="Hanson S.J."/>
            <person name="Klenk H.-P."/>
            <person name="LaButti K.M."/>
            <person name="Lapidus A."/>
            <person name="Lindquist E.A."/>
            <person name="Lipzen A.M."/>
            <person name="Meier-Kolthoff J.P."/>
            <person name="Ohm R.A."/>
            <person name="Otillar R.P."/>
            <person name="Pangilinan J.L."/>
            <person name="Peng Y."/>
            <person name="Rokas A."/>
            <person name="Rosa C.A."/>
            <person name="Scheuner C."/>
            <person name="Sibirny A.A."/>
            <person name="Slot J.C."/>
            <person name="Stielow J.B."/>
            <person name="Sun H."/>
            <person name="Kurtzman C.P."/>
            <person name="Blackwell M."/>
            <person name="Grigoriev I.V."/>
            <person name="Jeffries T.W."/>
        </authorList>
    </citation>
    <scope>NUCLEOTIDE SEQUENCE [LARGE SCALE GENOMIC DNA]</scope>
    <source>
        <strain evidence="7">ATCC 58044 / CBS 1984 / NCYC 433 / NRRL Y-366-8</strain>
    </source>
</reference>
<accession>A0A1E3NZF4</accession>
<dbReference type="GO" id="GO:0051082">
    <property type="term" value="F:unfolded protein binding"/>
    <property type="evidence" value="ECO:0007669"/>
    <property type="project" value="EnsemblFungi"/>
</dbReference>
<evidence type="ECO:0000256" key="4">
    <source>
        <dbReference type="ARBA" id="ARBA00023128"/>
    </source>
</evidence>
<evidence type="ECO:0000313" key="7">
    <source>
        <dbReference type="Proteomes" id="UP000094112"/>
    </source>
</evidence>
<dbReference type="GO" id="GO:0005759">
    <property type="term" value="C:mitochondrial matrix"/>
    <property type="evidence" value="ECO:0007669"/>
    <property type="project" value="EnsemblFungi"/>
</dbReference>
<protein>
    <submittedName>
        <fullName evidence="6">Uncharacterized protein</fullName>
    </submittedName>
</protein>
<sequence>MKLPRTFSINSIKSFGRFQQVRNASVSNVRFIQKSSKVQDPLEKYREKLEKKAKEVGASNVDELKEKLKDKIEDTKKEFNKIDPLKELEEYERKQALEAQQKKLHEDKLRGPRKEGTPEKPYKTLNSFVDVSKISELPPRELEYIWKARFQSKENSLISIVPNNVFDKLYKNARENPTFVLPLPRETEGGENDAFELHYVQWQFVGPNTVHCMFTTLLEFKTHKEFARPHTSLMFHTELKEDKGLVLMNGTVEKDSAVKLPEAQLLLLNVQRFYGALADSEASKRRTKLLRDFTSGSSDFSVEALVAEAQSLEN</sequence>
<dbReference type="STRING" id="683960.A0A1E3NZF4"/>
<dbReference type="Pfam" id="PF06644">
    <property type="entry name" value="ATP11"/>
    <property type="match status" value="1"/>
</dbReference>
<dbReference type="Proteomes" id="UP000094112">
    <property type="component" value="Unassembled WGS sequence"/>
</dbReference>
<dbReference type="EMBL" id="KV454212">
    <property type="protein sequence ID" value="ODQ58485.1"/>
    <property type="molecule type" value="Genomic_DNA"/>
</dbReference>
<dbReference type="PANTHER" id="PTHR13126">
    <property type="entry name" value="CHAPERONE ATP11"/>
    <property type="match status" value="1"/>
</dbReference>
<evidence type="ECO:0000256" key="3">
    <source>
        <dbReference type="ARBA" id="ARBA00022946"/>
    </source>
</evidence>
<name>A0A1E3NZF4_WICAA</name>
<dbReference type="OrthoDB" id="16535at2759"/>
<gene>
    <name evidence="6" type="ORF">WICANDRAFT_64619</name>
</gene>
<dbReference type="GeneID" id="30201022"/>
<proteinExistence type="inferred from homology"/>
<dbReference type="AlphaFoldDB" id="A0A1E3NZF4"/>
<evidence type="ECO:0000313" key="6">
    <source>
        <dbReference type="EMBL" id="ODQ58485.1"/>
    </source>
</evidence>
<keyword evidence="4" id="KW-0496">Mitochondrion</keyword>
<organism evidence="6 7">
    <name type="scientific">Wickerhamomyces anomalus (strain ATCC 58044 / CBS 1984 / NCYC 433 / NRRL Y-366-8)</name>
    <name type="common">Yeast</name>
    <name type="synonym">Hansenula anomala</name>
    <dbReference type="NCBI Taxonomy" id="683960"/>
    <lineage>
        <taxon>Eukaryota</taxon>
        <taxon>Fungi</taxon>
        <taxon>Dikarya</taxon>
        <taxon>Ascomycota</taxon>
        <taxon>Saccharomycotina</taxon>
        <taxon>Saccharomycetes</taxon>
        <taxon>Phaffomycetales</taxon>
        <taxon>Wickerhamomycetaceae</taxon>
        <taxon>Wickerhamomyces</taxon>
    </lineage>
</organism>
<feature type="region of interest" description="Disordered" evidence="5">
    <location>
        <begin position="97"/>
        <end position="122"/>
    </location>
</feature>